<feature type="binding site" evidence="13">
    <location>
        <position position="11"/>
    </location>
    <ligand>
        <name>ATP</name>
        <dbReference type="ChEBI" id="CHEBI:30616"/>
    </ligand>
</feature>
<proteinExistence type="inferred from homology"/>
<gene>
    <name evidence="13 16" type="primary">cca</name>
    <name evidence="16" type="ORF">AZ468_09765</name>
    <name evidence="15" type="ORF">OPW20_13775</name>
</gene>
<dbReference type="InterPro" id="IPR006674">
    <property type="entry name" value="HD_domain"/>
</dbReference>
<feature type="binding site" evidence="13">
    <location>
        <position position="137"/>
    </location>
    <ligand>
        <name>CTP</name>
        <dbReference type="ChEBI" id="CHEBI:37563"/>
    </ligand>
</feature>
<evidence type="ECO:0000256" key="5">
    <source>
        <dbReference type="ARBA" id="ARBA00022723"/>
    </source>
</evidence>
<keyword evidence="8 13" id="KW-0378">Hydrolase</keyword>
<dbReference type="NCBIfam" id="NF008137">
    <property type="entry name" value="PRK10885.1"/>
    <property type="match status" value="1"/>
</dbReference>
<feature type="binding site" evidence="13">
    <location>
        <position position="23"/>
    </location>
    <ligand>
        <name>Mg(2+)</name>
        <dbReference type="ChEBI" id="CHEBI:18420"/>
    </ligand>
</feature>
<evidence type="ECO:0000313" key="16">
    <source>
        <dbReference type="EMBL" id="OAN01372.1"/>
    </source>
</evidence>
<dbReference type="RefSeq" id="WP_069667190.1">
    <property type="nucleotide sequence ID" value="NZ_JAPFIM010000014.1"/>
</dbReference>
<dbReference type="SUPFAM" id="SSF81301">
    <property type="entry name" value="Nucleotidyltransferase"/>
    <property type="match status" value="1"/>
</dbReference>
<evidence type="ECO:0000256" key="10">
    <source>
        <dbReference type="ARBA" id="ARBA00022842"/>
    </source>
</evidence>
<comment type="cofactor">
    <cofactor evidence="13">
        <name>Mg(2+)</name>
        <dbReference type="ChEBI" id="CHEBI:18420"/>
    </cofactor>
    <text evidence="13">Magnesium is required for nucleotidyltransferase activity.</text>
</comment>
<dbReference type="Pfam" id="PF12627">
    <property type="entry name" value="PolyA_pol_RNAbd"/>
    <property type="match status" value="1"/>
</dbReference>
<keyword evidence="3 13" id="KW-0819">tRNA processing</keyword>
<organism evidence="16 17">
    <name type="scientific">Vibrio europaeus</name>
    <dbReference type="NCBI Taxonomy" id="300876"/>
    <lineage>
        <taxon>Bacteria</taxon>
        <taxon>Pseudomonadati</taxon>
        <taxon>Pseudomonadota</taxon>
        <taxon>Gammaproteobacteria</taxon>
        <taxon>Vibrionales</taxon>
        <taxon>Vibrionaceae</taxon>
        <taxon>Vibrio</taxon>
        <taxon>Vibrio oreintalis group</taxon>
    </lineage>
</organism>
<comment type="catalytic activity">
    <reaction evidence="13">
        <text>a tRNA precursor + 2 CTP + ATP = a tRNA with a 3' CCA end + 3 diphosphate</text>
        <dbReference type="Rhea" id="RHEA:14433"/>
        <dbReference type="Rhea" id="RHEA-COMP:10465"/>
        <dbReference type="Rhea" id="RHEA-COMP:10468"/>
        <dbReference type="ChEBI" id="CHEBI:30616"/>
        <dbReference type="ChEBI" id="CHEBI:33019"/>
        <dbReference type="ChEBI" id="CHEBI:37563"/>
        <dbReference type="ChEBI" id="CHEBI:74896"/>
        <dbReference type="ChEBI" id="CHEBI:83071"/>
        <dbReference type="EC" id="2.7.7.72"/>
    </reaction>
</comment>
<reference evidence="16 17" key="1">
    <citation type="submission" date="2016-03" db="EMBL/GenBank/DDBJ databases">
        <title>Draft genome sequence of the Vibrio tubiashii subs. europaeus.</title>
        <authorList>
            <person name="Spinard E."/>
            <person name="Dubert J."/>
            <person name="Nelson D.R."/>
            <person name="Barja J.L."/>
        </authorList>
    </citation>
    <scope>NUCLEOTIDE SEQUENCE [LARGE SCALE GENOMIC DNA]</scope>
    <source>
        <strain evidence="17">PP-638</strain>
        <strain evidence="16">PP2-638</strain>
    </source>
</reference>
<evidence type="ECO:0000256" key="7">
    <source>
        <dbReference type="ARBA" id="ARBA00022800"/>
    </source>
</evidence>
<dbReference type="EC" id="3.1.3.-" evidence="13"/>
<dbReference type="GO" id="GO:0042245">
    <property type="term" value="P:RNA repair"/>
    <property type="evidence" value="ECO:0007669"/>
    <property type="project" value="UniProtKB-KW"/>
</dbReference>
<dbReference type="EMBL" id="JAPFIT010000017">
    <property type="protein sequence ID" value="MDC5741143.1"/>
    <property type="molecule type" value="Genomic_DNA"/>
</dbReference>
<dbReference type="InterPro" id="IPR003607">
    <property type="entry name" value="HD/PDEase_dom"/>
</dbReference>
<keyword evidence="4 13" id="KW-0548">Nucleotidyltransferase</keyword>
<dbReference type="GO" id="GO:0000049">
    <property type="term" value="F:tRNA binding"/>
    <property type="evidence" value="ECO:0007669"/>
    <property type="project" value="UniProtKB-UniRule"/>
</dbReference>
<dbReference type="Proteomes" id="UP001150001">
    <property type="component" value="Unassembled WGS sequence"/>
</dbReference>
<comment type="function">
    <text evidence="13">Catalyzes the addition and repair of the essential 3'-terminal CCA sequence in tRNAs without using a nucleic acid template. Adds these three nucleotides in the order of C, C, and A to the tRNA nucleotide-73, using CTP and ATP as substrates and producing inorganic pyrophosphate. tRNA 3'-terminal CCA addition is required both for tRNA processing and repair. Also involved in tRNA surveillance by mediating tandem CCA addition to generate a CCACCA at the 3' terminus of unstable tRNAs. While stable tRNAs receive only 3'-terminal CCA, unstable tRNAs are marked with CCACCA and rapidly degraded.</text>
</comment>
<feature type="binding site" evidence="13">
    <location>
        <position position="8"/>
    </location>
    <ligand>
        <name>CTP</name>
        <dbReference type="ChEBI" id="CHEBI:37563"/>
    </ligand>
</feature>
<evidence type="ECO:0000256" key="3">
    <source>
        <dbReference type="ARBA" id="ARBA00022694"/>
    </source>
</evidence>
<dbReference type="InterPro" id="IPR002646">
    <property type="entry name" value="PolA_pol_head_dom"/>
</dbReference>
<feature type="binding site" evidence="13">
    <location>
        <position position="11"/>
    </location>
    <ligand>
        <name>CTP</name>
        <dbReference type="ChEBI" id="CHEBI:37563"/>
    </ligand>
</feature>
<sequence>MQRYLVGGAVRDQLLDIEVYDRDWVVVGSTPEELLNKGYTAVGKDFPVFLHPKSKEEHALARTERKVGSGYTGFECYFAADVTLEEDLLRRDLTINAMAQDPDGNIIDPFNGQRDLNERILRHVSQAFTEDPLRVLRVARFAAKLHHLGFSVADETIELMRHIAKSGELEHLTAERVWQEWHKSLSTQNPQVFLSVLQQCDALKVVLPELDALFGIPQPEKWHPEIDTGIHTLMVAKQAALLSESLPVRFASQVHDLGKGITPESEWPSHKMHCHTGLKLIKELCERVRVPNEYRDLALMVCEQHSNIHRAAELRPETKLKVLNKFDVWRKPERLQDILMCCMADSRGRTGFEDIDYPQKAIFEQAYQAALSVNVQDIIKDGFKGAGIKEEMEKRRVEAIKG</sequence>
<feature type="binding site" evidence="13">
    <location>
        <position position="91"/>
    </location>
    <ligand>
        <name>CTP</name>
        <dbReference type="ChEBI" id="CHEBI:37563"/>
    </ligand>
</feature>
<dbReference type="CDD" id="cd05398">
    <property type="entry name" value="NT_ClassII-CCAase"/>
    <property type="match status" value="1"/>
</dbReference>
<feature type="domain" description="HD" evidence="14">
    <location>
        <begin position="228"/>
        <end position="329"/>
    </location>
</feature>
<dbReference type="EC" id="2.7.7.72" evidence="13"/>
<dbReference type="InterPro" id="IPR050124">
    <property type="entry name" value="tRNA_CCA-adding_enzyme"/>
</dbReference>
<dbReference type="OrthoDB" id="9805698at2"/>
<dbReference type="Gene3D" id="1.10.3090.10">
    <property type="entry name" value="cca-adding enzyme, domain 2"/>
    <property type="match status" value="1"/>
</dbReference>
<evidence type="ECO:0000256" key="6">
    <source>
        <dbReference type="ARBA" id="ARBA00022741"/>
    </source>
</evidence>
<dbReference type="CDD" id="cd00077">
    <property type="entry name" value="HDc"/>
    <property type="match status" value="1"/>
</dbReference>
<dbReference type="GO" id="GO:0001680">
    <property type="term" value="P:tRNA 3'-terminal CCA addition"/>
    <property type="evidence" value="ECO:0007669"/>
    <property type="project" value="UniProtKB-UniRule"/>
</dbReference>
<dbReference type="FunFam" id="1.10.3090.10:FF:000001">
    <property type="entry name" value="Multifunctional CCA protein"/>
    <property type="match status" value="1"/>
</dbReference>
<evidence type="ECO:0000256" key="11">
    <source>
        <dbReference type="ARBA" id="ARBA00022884"/>
    </source>
</evidence>
<name>A0A178JHL9_9VIBR</name>
<dbReference type="GO" id="GO:0004112">
    <property type="term" value="F:cyclic-nucleotide phosphodiesterase activity"/>
    <property type="evidence" value="ECO:0007669"/>
    <property type="project" value="UniProtKB-UniRule"/>
</dbReference>
<evidence type="ECO:0000256" key="12">
    <source>
        <dbReference type="ARBA" id="ARBA00023268"/>
    </source>
</evidence>
<dbReference type="HAMAP" id="MF_01261">
    <property type="entry name" value="CCA_bact_type1"/>
    <property type="match status" value="1"/>
</dbReference>
<keyword evidence="11 13" id="KW-0694">RNA-binding</keyword>
<feature type="binding site" evidence="13">
    <location>
        <position position="140"/>
    </location>
    <ligand>
        <name>CTP</name>
        <dbReference type="ChEBI" id="CHEBI:37563"/>
    </ligand>
</feature>
<dbReference type="GO" id="GO:0016791">
    <property type="term" value="F:phosphatase activity"/>
    <property type="evidence" value="ECO:0007669"/>
    <property type="project" value="UniProtKB-UniRule"/>
</dbReference>
<keyword evidence="9 13" id="KW-0067">ATP-binding</keyword>
<comment type="caution">
    <text evidence="16">The sequence shown here is derived from an EMBL/GenBank/DDBJ whole genome shotgun (WGS) entry which is preliminary data.</text>
</comment>
<keyword evidence="10 13" id="KW-0460">Magnesium</keyword>
<evidence type="ECO:0000259" key="14">
    <source>
        <dbReference type="PROSITE" id="PS51831"/>
    </source>
</evidence>
<comment type="cofactor">
    <cofactor evidence="13">
        <name>Ni(2+)</name>
        <dbReference type="ChEBI" id="CHEBI:49786"/>
    </cofactor>
    <text evidence="13">Nickel for phosphatase activity.</text>
</comment>
<feature type="binding site" evidence="13">
    <location>
        <position position="137"/>
    </location>
    <ligand>
        <name>ATP</name>
        <dbReference type="ChEBI" id="CHEBI:30616"/>
    </ligand>
</feature>
<protein>
    <recommendedName>
        <fullName evidence="13">Multifunctional CCA protein</fullName>
    </recommendedName>
    <domain>
        <recommendedName>
            <fullName evidence="13">CCA-adding enzyme</fullName>
            <ecNumber evidence="13">2.7.7.72</ecNumber>
        </recommendedName>
        <alternativeName>
            <fullName evidence="13">CCA tRNA nucleotidyltransferase</fullName>
        </alternativeName>
        <alternativeName>
            <fullName evidence="13">tRNA CCA-pyrophosphorylase</fullName>
        </alternativeName>
        <alternativeName>
            <fullName evidence="13">tRNA adenylyl-/cytidylyl-transferase</fullName>
        </alternativeName>
        <alternativeName>
            <fullName evidence="13">tRNA nucleotidyltransferase</fullName>
        </alternativeName>
        <alternativeName>
            <fullName evidence="13">tRNA-NT</fullName>
        </alternativeName>
    </domain>
    <domain>
        <recommendedName>
            <fullName evidence="13">2'-nucleotidase</fullName>
            <ecNumber evidence="13">3.1.3.-</ecNumber>
        </recommendedName>
    </domain>
    <domain>
        <recommendedName>
            <fullName evidence="13">2',3'-cyclic phosphodiesterase</fullName>
            <ecNumber evidence="13">3.1.4.-</ecNumber>
        </recommendedName>
    </domain>
    <domain>
        <recommendedName>
            <fullName evidence="13">Phosphatase</fullName>
        </recommendedName>
    </domain>
</protein>
<comment type="similarity">
    <text evidence="13">Belongs to the tRNA nucleotidyltransferase/poly(A) polymerase family. Bacterial CCA-adding enzyme type 1 subfamily.</text>
</comment>
<keyword evidence="5 13" id="KW-0479">Metal-binding</keyword>
<dbReference type="Gene3D" id="3.30.460.10">
    <property type="entry name" value="Beta Polymerase, domain 2"/>
    <property type="match status" value="1"/>
</dbReference>
<keyword evidence="1 13" id="KW-0533">Nickel</keyword>
<keyword evidence="6 13" id="KW-0547">Nucleotide-binding</keyword>
<keyword evidence="7 13" id="KW-0692">RNA repair</keyword>
<dbReference type="PROSITE" id="PS51831">
    <property type="entry name" value="HD"/>
    <property type="match status" value="1"/>
</dbReference>
<reference evidence="15" key="2">
    <citation type="submission" date="2022-11" db="EMBL/GenBank/DDBJ databases">
        <title>Role of the vibriolysin VemA secreted by the emergent pathogen Vibrio europaeus in the colonization of Manila clam mucus.</title>
        <authorList>
            <person name="Martinez C."/>
            <person name="Rodriguez S."/>
            <person name="Vences A."/>
            <person name="Barja J.L."/>
            <person name="Toranzo A.E."/>
            <person name="Dubert J."/>
        </authorList>
    </citation>
    <scope>NUCLEOTIDE SEQUENCE</scope>
    <source>
        <strain evidence="15">3454</strain>
    </source>
</reference>
<dbReference type="PANTHER" id="PTHR47545">
    <property type="entry name" value="MULTIFUNCTIONAL CCA PROTEIN"/>
    <property type="match status" value="1"/>
</dbReference>
<comment type="catalytic activity">
    <reaction evidence="13">
        <text>a tRNA with a 3' CCA end + 2 CTP + ATP = a tRNA with a 3' CCACCA end + 3 diphosphate</text>
        <dbReference type="Rhea" id="RHEA:76235"/>
        <dbReference type="Rhea" id="RHEA-COMP:10468"/>
        <dbReference type="Rhea" id="RHEA-COMP:18655"/>
        <dbReference type="ChEBI" id="CHEBI:30616"/>
        <dbReference type="ChEBI" id="CHEBI:33019"/>
        <dbReference type="ChEBI" id="CHEBI:37563"/>
        <dbReference type="ChEBI" id="CHEBI:83071"/>
        <dbReference type="ChEBI" id="CHEBI:195187"/>
    </reaction>
</comment>
<dbReference type="PIRSF" id="PIRSF000813">
    <property type="entry name" value="CCA_bact"/>
    <property type="match status" value="1"/>
</dbReference>
<evidence type="ECO:0000313" key="17">
    <source>
        <dbReference type="Proteomes" id="UP000094761"/>
    </source>
</evidence>
<evidence type="ECO:0000256" key="1">
    <source>
        <dbReference type="ARBA" id="ARBA00022596"/>
    </source>
</evidence>
<feature type="binding site" evidence="13">
    <location>
        <position position="91"/>
    </location>
    <ligand>
        <name>ATP</name>
        <dbReference type="ChEBI" id="CHEBI:30616"/>
    </ligand>
</feature>
<dbReference type="EC" id="3.1.4.-" evidence="13"/>
<evidence type="ECO:0000256" key="2">
    <source>
        <dbReference type="ARBA" id="ARBA00022679"/>
    </source>
</evidence>
<dbReference type="Pfam" id="PF01966">
    <property type="entry name" value="HD"/>
    <property type="match status" value="1"/>
</dbReference>
<feature type="binding site" evidence="13">
    <location>
        <position position="21"/>
    </location>
    <ligand>
        <name>Mg(2+)</name>
        <dbReference type="ChEBI" id="CHEBI:18420"/>
    </ligand>
</feature>
<dbReference type="GO" id="GO:0005524">
    <property type="term" value="F:ATP binding"/>
    <property type="evidence" value="ECO:0007669"/>
    <property type="project" value="UniProtKB-UniRule"/>
</dbReference>
<evidence type="ECO:0000256" key="13">
    <source>
        <dbReference type="HAMAP-Rule" id="MF_01261"/>
    </source>
</evidence>
<evidence type="ECO:0000256" key="8">
    <source>
        <dbReference type="ARBA" id="ARBA00022801"/>
    </source>
</evidence>
<evidence type="ECO:0000256" key="4">
    <source>
        <dbReference type="ARBA" id="ARBA00022695"/>
    </source>
</evidence>
<dbReference type="InterPro" id="IPR043519">
    <property type="entry name" value="NT_sf"/>
</dbReference>
<accession>A0A178JHL9</accession>
<feature type="binding site" evidence="13">
    <location>
        <position position="140"/>
    </location>
    <ligand>
        <name>ATP</name>
        <dbReference type="ChEBI" id="CHEBI:30616"/>
    </ligand>
</feature>
<dbReference type="SUPFAM" id="SSF81891">
    <property type="entry name" value="Poly A polymerase C-terminal region-like"/>
    <property type="match status" value="1"/>
</dbReference>
<comment type="domain">
    <text evidence="13">Comprises two domains: an N-terminal domain containing the nucleotidyltransferase activity and a C-terminal HD domain associated with both phosphodiesterase and phosphatase activities.</text>
</comment>
<dbReference type="EMBL" id="LUAX01000001">
    <property type="protein sequence ID" value="OAN01372.1"/>
    <property type="molecule type" value="Genomic_DNA"/>
</dbReference>
<keyword evidence="18" id="KW-1185">Reference proteome</keyword>
<dbReference type="HAMAP" id="MF_01262">
    <property type="entry name" value="CCA_bact_type2"/>
    <property type="match status" value="1"/>
</dbReference>
<comment type="miscellaneous">
    <text evidence="13">A single active site specifically recognizes both ATP and CTP and is responsible for their addition.</text>
</comment>
<feature type="binding site" evidence="13">
    <location>
        <position position="8"/>
    </location>
    <ligand>
        <name>ATP</name>
        <dbReference type="ChEBI" id="CHEBI:30616"/>
    </ligand>
</feature>
<dbReference type="AlphaFoldDB" id="A0A178JHL9"/>
<dbReference type="PANTHER" id="PTHR47545:SF1">
    <property type="entry name" value="MULTIFUNCTIONAL CCA PROTEIN"/>
    <property type="match status" value="1"/>
</dbReference>
<evidence type="ECO:0000313" key="15">
    <source>
        <dbReference type="EMBL" id="MDC5741143.1"/>
    </source>
</evidence>
<dbReference type="GeneID" id="78075980"/>
<comment type="subunit">
    <text evidence="13">Monomer. Can also form homodimers and oligomers.</text>
</comment>
<dbReference type="Pfam" id="PF01743">
    <property type="entry name" value="PolyA_pol"/>
    <property type="match status" value="1"/>
</dbReference>
<dbReference type="GO" id="GO:0004810">
    <property type="term" value="F:CCA tRNA nucleotidyltransferase activity"/>
    <property type="evidence" value="ECO:0007669"/>
    <property type="project" value="UniProtKB-UniRule"/>
</dbReference>
<evidence type="ECO:0000256" key="9">
    <source>
        <dbReference type="ARBA" id="ARBA00022840"/>
    </source>
</evidence>
<keyword evidence="2 13" id="KW-0808">Transferase</keyword>
<dbReference type="InterPro" id="IPR032828">
    <property type="entry name" value="PolyA_RNA-bd"/>
</dbReference>
<keyword evidence="12 13" id="KW-0511">Multifunctional enzyme</keyword>
<evidence type="ECO:0000313" key="18">
    <source>
        <dbReference type="Proteomes" id="UP001150001"/>
    </source>
</evidence>
<dbReference type="Proteomes" id="UP000094761">
    <property type="component" value="Unassembled WGS sequence"/>
</dbReference>
<dbReference type="GO" id="GO:0000287">
    <property type="term" value="F:magnesium ion binding"/>
    <property type="evidence" value="ECO:0007669"/>
    <property type="project" value="UniProtKB-UniRule"/>
</dbReference>
<dbReference type="InterPro" id="IPR012006">
    <property type="entry name" value="CCA_bact"/>
</dbReference>